<accession>A0A9N9SBE1</accession>
<organism evidence="10 11">
    <name type="scientific">Phaedon cochleariae</name>
    <name type="common">Mustard beetle</name>
    <dbReference type="NCBI Taxonomy" id="80249"/>
    <lineage>
        <taxon>Eukaryota</taxon>
        <taxon>Metazoa</taxon>
        <taxon>Ecdysozoa</taxon>
        <taxon>Arthropoda</taxon>
        <taxon>Hexapoda</taxon>
        <taxon>Insecta</taxon>
        <taxon>Pterygota</taxon>
        <taxon>Neoptera</taxon>
        <taxon>Endopterygota</taxon>
        <taxon>Coleoptera</taxon>
        <taxon>Polyphaga</taxon>
        <taxon>Cucujiformia</taxon>
        <taxon>Chrysomeloidea</taxon>
        <taxon>Chrysomelidae</taxon>
        <taxon>Chrysomelinae</taxon>
        <taxon>Chrysomelini</taxon>
        <taxon>Phaedon</taxon>
    </lineage>
</organism>
<dbReference type="InterPro" id="IPR015943">
    <property type="entry name" value="WD40/YVTN_repeat-like_dom_sf"/>
</dbReference>
<comment type="subcellular location">
    <subcellularLocation>
        <location evidence="1 8">Nucleus</location>
    </subcellularLocation>
</comment>
<evidence type="ECO:0000256" key="7">
    <source>
        <dbReference type="ARBA" id="ARBA00093542"/>
    </source>
</evidence>
<evidence type="ECO:0000313" key="10">
    <source>
        <dbReference type="EMBL" id="CAG9816311.1"/>
    </source>
</evidence>
<reference evidence="10" key="2">
    <citation type="submission" date="2022-10" db="EMBL/GenBank/DDBJ databases">
        <authorList>
            <consortium name="ENA_rothamsted_submissions"/>
            <consortium name="culmorum"/>
            <person name="King R."/>
        </authorList>
    </citation>
    <scope>NUCLEOTIDE SEQUENCE</scope>
</reference>
<evidence type="ECO:0000256" key="3">
    <source>
        <dbReference type="ARBA" id="ARBA00022694"/>
    </source>
</evidence>
<dbReference type="PROSITE" id="PS50294">
    <property type="entry name" value="WD_REPEATS_REGION"/>
    <property type="match status" value="1"/>
</dbReference>
<proteinExistence type="inferred from homology"/>
<dbReference type="GO" id="GO:0106004">
    <property type="term" value="P:tRNA (guanine-N7)-methylation"/>
    <property type="evidence" value="ECO:0007669"/>
    <property type="project" value="UniProtKB-UniRule"/>
</dbReference>
<dbReference type="InterPro" id="IPR001680">
    <property type="entry name" value="WD40_rpt"/>
</dbReference>
<dbReference type="HAMAP" id="MF_03056">
    <property type="entry name" value="TRM82"/>
    <property type="match status" value="1"/>
</dbReference>
<keyword evidence="4 8" id="KW-0677">Repeat</keyword>
<dbReference type="SUPFAM" id="SSF50978">
    <property type="entry name" value="WD40 repeat-like"/>
    <property type="match status" value="1"/>
</dbReference>
<dbReference type="PANTHER" id="PTHR16288:SF0">
    <property type="entry name" value="TRNA (GUANINE-N(7)-)-METHYLTRANSFERASE NON-CATALYTIC SUBUNIT WDR4"/>
    <property type="match status" value="1"/>
</dbReference>
<comment type="subunit">
    <text evidence="7">Forms a heterodimer with the catalytic subunit Mettl1. Interacts with mei-P26 and weakly interacts with bgcn; required for the function or formation of the mei-P26-bgcn-bam-sxl complex. Interacts with nanos; may be involved in mei-P26-dependent derepression of the BMP signaling pathway. Interacts with Myc; the interaction may be mediated by mei-P26 and may be involved in the regulation of ribosome biogenesis.</text>
</comment>
<dbReference type="GO" id="GO:0043527">
    <property type="term" value="C:tRNA methyltransferase complex"/>
    <property type="evidence" value="ECO:0007669"/>
    <property type="project" value="TreeGrafter"/>
</dbReference>
<dbReference type="PANTHER" id="PTHR16288">
    <property type="entry name" value="WD40 REPEAT PROTEIN 4"/>
    <property type="match status" value="1"/>
</dbReference>
<dbReference type="Proteomes" id="UP001153737">
    <property type="component" value="Chromosome 13"/>
</dbReference>
<evidence type="ECO:0000256" key="9">
    <source>
        <dbReference type="PROSITE-ProRule" id="PRU00221"/>
    </source>
</evidence>
<dbReference type="InterPro" id="IPR036322">
    <property type="entry name" value="WD40_repeat_dom_sf"/>
</dbReference>
<keyword evidence="11" id="KW-1185">Reference proteome</keyword>
<evidence type="ECO:0000256" key="6">
    <source>
        <dbReference type="ARBA" id="ARBA00093337"/>
    </source>
</evidence>
<name>A0A9N9SBE1_PHACE</name>
<dbReference type="GO" id="GO:0005829">
    <property type="term" value="C:cytosol"/>
    <property type="evidence" value="ECO:0007669"/>
    <property type="project" value="TreeGrafter"/>
</dbReference>
<dbReference type="AlphaFoldDB" id="A0A9N9SBE1"/>
<evidence type="ECO:0000256" key="4">
    <source>
        <dbReference type="ARBA" id="ARBA00022737"/>
    </source>
</evidence>
<dbReference type="EMBL" id="OU896719">
    <property type="protein sequence ID" value="CAG9816311.1"/>
    <property type="molecule type" value="Genomic_DNA"/>
</dbReference>
<dbReference type="Gene3D" id="2.130.10.10">
    <property type="entry name" value="YVTN repeat-like/Quinoprotein amine dehydrogenase"/>
    <property type="match status" value="1"/>
</dbReference>
<gene>
    <name evidence="10" type="ORF">PHAECO_LOCUS3587</name>
</gene>
<keyword evidence="5 8" id="KW-0539">Nucleus</keyword>
<comment type="similarity">
    <text evidence="8">Belongs to the WD repeat TRM82 family.</text>
</comment>
<reference evidence="10" key="1">
    <citation type="submission" date="2022-01" db="EMBL/GenBank/DDBJ databases">
        <authorList>
            <person name="King R."/>
        </authorList>
    </citation>
    <scope>NUCLEOTIDE SEQUENCE</scope>
</reference>
<comment type="function">
    <text evidence="8">Required for the formation of N(7)-methylguanine at position 46 (m7G46) in tRNA. In the complex, it is required to stabilize and induce conformational changes of the catalytic subunit.</text>
</comment>
<sequence>MVLLKRNSNELLIAAADSIIQCNFDKSTDHHIKIPDPILPDNLTKGQIEVLKSEVRTITSLEFSTNGQYTVVSTENKQVVVYDQHFNVVKNFIVTRAASKVCFTPENDILVADKTGDVYLYKLSSDVDQPVLLLGHLSVILDMLLSKCGKYIITCDRDEKIRVSHFPNCYNIASYCLGHTEFVTSIKLFDEVLVSASGDGTVRFWDFITGNQLGLVNVNEHIDPKELSDFSQEMDKEKVEVSALPIIDLQVHYDDNSSRLYFAVSVYHCKSIQLYSTDLKKMVSCFVTKLSVDMLLGFSFTSELYVLSNQLLCFQLIKDDFVEKDLPLLQPLHHKYKVILSQASDDFVTGLYKRKYDNVQEYLERKKQRLEGNNKC</sequence>
<evidence type="ECO:0000256" key="5">
    <source>
        <dbReference type="ARBA" id="ARBA00023242"/>
    </source>
</evidence>
<dbReference type="GO" id="GO:0005634">
    <property type="term" value="C:nucleus"/>
    <property type="evidence" value="ECO:0007669"/>
    <property type="project" value="UniProtKB-SubCell"/>
</dbReference>
<dbReference type="PROSITE" id="PS50082">
    <property type="entry name" value="WD_REPEATS_2"/>
    <property type="match status" value="1"/>
</dbReference>
<dbReference type="OrthoDB" id="371245at2759"/>
<evidence type="ECO:0000256" key="8">
    <source>
        <dbReference type="HAMAP-Rule" id="MF_03056"/>
    </source>
</evidence>
<evidence type="ECO:0008006" key="12">
    <source>
        <dbReference type="Google" id="ProtNLM"/>
    </source>
</evidence>
<comment type="function">
    <text evidence="6">Required for the Mettl1-dependent formation of N(7)-methylguanine at position 46 (m7G46) in tRNA. In the Mettl1-wuho methyltransferase complex, it is required to stabilize and induce conformational changes of the catalytic subunit. Required for binding of nanos mRNA and repression of translation by the mei-P26-bgcn-bam-sxl complex. May cooperate with mei-P26 and nanos to derepress the BMP signaling pathway. May cooperate with mei-P26 to suppress expression of a subset of microRNAs. May cooperate with mei-P26 to regulate bam expression levels in germline cells during gametogenesis. Required to promote mitosis to meiosis transition during gametogenesis. May regulate germline cell division in part by regulating ribosome biogenesis.</text>
</comment>
<keyword evidence="2 8" id="KW-0853">WD repeat</keyword>
<evidence type="ECO:0000256" key="2">
    <source>
        <dbReference type="ARBA" id="ARBA00022574"/>
    </source>
</evidence>
<evidence type="ECO:0000256" key="1">
    <source>
        <dbReference type="ARBA" id="ARBA00004123"/>
    </source>
</evidence>
<dbReference type="SMART" id="SM00320">
    <property type="entry name" value="WD40"/>
    <property type="match status" value="4"/>
</dbReference>
<dbReference type="InterPro" id="IPR028884">
    <property type="entry name" value="Trm82"/>
</dbReference>
<protein>
    <recommendedName>
        <fullName evidence="12">tRNA (guanine-N(7)-)-methyltransferase non-catalytic subunit wuho</fullName>
    </recommendedName>
</protein>
<evidence type="ECO:0000313" key="11">
    <source>
        <dbReference type="Proteomes" id="UP001153737"/>
    </source>
</evidence>
<feature type="repeat" description="WD" evidence="9">
    <location>
        <begin position="176"/>
        <end position="215"/>
    </location>
</feature>
<dbReference type="Pfam" id="PF00400">
    <property type="entry name" value="WD40"/>
    <property type="match status" value="2"/>
</dbReference>
<keyword evidence="3 8" id="KW-0819">tRNA processing</keyword>
<comment type="pathway">
    <text evidence="8">tRNA modification; N(7)-methylguanine-tRNA biosynthesis.</text>
</comment>